<gene>
    <name evidence="1" type="ORF">NCTC12120_06735</name>
</gene>
<reference evidence="1 2" key="1">
    <citation type="submission" date="2018-06" db="EMBL/GenBank/DDBJ databases">
        <authorList>
            <consortium name="Pathogen Informatics"/>
            <person name="Doyle S."/>
        </authorList>
    </citation>
    <scope>NUCLEOTIDE SEQUENCE [LARGE SCALE GENOMIC DNA]</scope>
    <source>
        <strain evidence="1 2">NCTC12120</strain>
    </source>
</reference>
<proteinExistence type="predicted"/>
<name>A0A2X3JCC1_9ENTR</name>
<protein>
    <submittedName>
        <fullName evidence="1">ABC-type uncharacterized transport system, periplasmic component</fullName>
    </submittedName>
</protein>
<dbReference type="SUPFAM" id="SSF53850">
    <property type="entry name" value="Periplasmic binding protein-like II"/>
    <property type="match status" value="1"/>
</dbReference>
<dbReference type="Gene3D" id="3.40.190.10">
    <property type="entry name" value="Periplasmic binding protein-like II"/>
    <property type="match status" value="1"/>
</dbReference>
<accession>A0A2X3JCC1</accession>
<dbReference type="AlphaFoldDB" id="A0A2X3JCC1"/>
<dbReference type="Gene3D" id="3.10.105.10">
    <property type="entry name" value="Dipeptide-binding Protein, Domain 3"/>
    <property type="match status" value="1"/>
</dbReference>
<sequence length="137" mass="14777">MGLSVRAGDAGSRVLDTNNPQKTGVNVIEVGRADPDVIKSQFHPANRDALLQKGGLSATSQFSDDKLNALLVGISSEVDPQKRLALAGDAQRYLIDQAYVIPIFEEPQVFAGAPWLKGVAFEAVGRPSFYAAWLEKH</sequence>
<dbReference type="Proteomes" id="UP000251197">
    <property type="component" value="Unassembled WGS sequence"/>
</dbReference>
<dbReference type="EMBL" id="UAVU01000011">
    <property type="protein sequence ID" value="SQC93621.1"/>
    <property type="molecule type" value="Genomic_DNA"/>
</dbReference>
<organism evidence="1 2">
    <name type="scientific">Cedecea neteri</name>
    <dbReference type="NCBI Taxonomy" id="158822"/>
    <lineage>
        <taxon>Bacteria</taxon>
        <taxon>Pseudomonadati</taxon>
        <taxon>Pseudomonadota</taxon>
        <taxon>Gammaproteobacteria</taxon>
        <taxon>Enterobacterales</taxon>
        <taxon>Enterobacteriaceae</taxon>
        <taxon>Cedecea</taxon>
    </lineage>
</organism>
<evidence type="ECO:0000313" key="1">
    <source>
        <dbReference type="EMBL" id="SQC93621.1"/>
    </source>
</evidence>
<evidence type="ECO:0000313" key="2">
    <source>
        <dbReference type="Proteomes" id="UP000251197"/>
    </source>
</evidence>